<reference evidence="1" key="1">
    <citation type="submission" date="2021-06" db="EMBL/GenBank/DDBJ databases">
        <authorList>
            <person name="Kallberg Y."/>
            <person name="Tangrot J."/>
            <person name="Rosling A."/>
        </authorList>
    </citation>
    <scope>NUCLEOTIDE SEQUENCE</scope>
    <source>
        <strain evidence="1">AU212A</strain>
    </source>
</reference>
<dbReference type="Proteomes" id="UP000789860">
    <property type="component" value="Unassembled WGS sequence"/>
</dbReference>
<accession>A0ACA9NVC2</accession>
<evidence type="ECO:0000313" key="2">
    <source>
        <dbReference type="Proteomes" id="UP000789860"/>
    </source>
</evidence>
<proteinExistence type="predicted"/>
<evidence type="ECO:0000313" key="1">
    <source>
        <dbReference type="EMBL" id="CAG8673974.1"/>
    </source>
</evidence>
<comment type="caution">
    <text evidence="1">The sequence shown here is derived from an EMBL/GenBank/DDBJ whole genome shotgun (WGS) entry which is preliminary data.</text>
</comment>
<feature type="non-terminal residue" evidence="1">
    <location>
        <position position="228"/>
    </location>
</feature>
<protein>
    <submittedName>
        <fullName evidence="1">1670_t:CDS:1</fullName>
    </submittedName>
</protein>
<name>A0ACA9NVC2_9GLOM</name>
<dbReference type="EMBL" id="CAJVPM010029636">
    <property type="protein sequence ID" value="CAG8673974.1"/>
    <property type="molecule type" value="Genomic_DNA"/>
</dbReference>
<organism evidence="1 2">
    <name type="scientific">Scutellospora calospora</name>
    <dbReference type="NCBI Taxonomy" id="85575"/>
    <lineage>
        <taxon>Eukaryota</taxon>
        <taxon>Fungi</taxon>
        <taxon>Fungi incertae sedis</taxon>
        <taxon>Mucoromycota</taxon>
        <taxon>Glomeromycotina</taxon>
        <taxon>Glomeromycetes</taxon>
        <taxon>Diversisporales</taxon>
        <taxon>Gigasporaceae</taxon>
        <taxon>Scutellospora</taxon>
    </lineage>
</organism>
<keyword evidence="2" id="KW-1185">Reference proteome</keyword>
<feature type="non-terminal residue" evidence="1">
    <location>
        <position position="1"/>
    </location>
</feature>
<gene>
    <name evidence="1" type="ORF">SCALOS_LOCUS9481</name>
</gene>
<sequence length="228" mass="26063">LNIGNGTVPTVDDDMIRYVYSDPPEYYSYFTDRAILTTKNEYVNHINNIILDQMPGKAIIFHSYDSVPDDTRGLYQQEFLNSITSNGLPPHELRLKVGSPIMCLRNLDPMNGLCNGTRLVCRTFYPNLIEAIITTGNCKGNIVFLPRIPLIPPENVKLPFTLKRKQFPVRPAFALTINKSQDQTIPRVGLYLPEHVFTHGQLYVAFSRAKSQHDIKILVKMEIFQEHK</sequence>